<keyword evidence="7" id="KW-1185">Reference proteome</keyword>
<dbReference type="PROSITE" id="PS00187">
    <property type="entry name" value="TPP_ENZYMES"/>
    <property type="match status" value="1"/>
</dbReference>
<feature type="domain" description="Thiamine pyrophosphate enzyme TPP-binding" evidence="4">
    <location>
        <begin position="227"/>
        <end position="347"/>
    </location>
</feature>
<dbReference type="GO" id="GO:0030976">
    <property type="term" value="F:thiamine pyrophosphate binding"/>
    <property type="evidence" value="ECO:0007669"/>
    <property type="project" value="InterPro"/>
</dbReference>
<dbReference type="Proteomes" id="UP000076512">
    <property type="component" value="Unassembled WGS sequence"/>
</dbReference>
<gene>
    <name evidence="6" type="ORF">AWN90_28205</name>
</gene>
<evidence type="ECO:0000256" key="2">
    <source>
        <dbReference type="ARBA" id="ARBA00023052"/>
    </source>
</evidence>
<protein>
    <recommendedName>
        <fullName evidence="8">Phosphonopyruvate decarboxylase</fullName>
    </recommendedName>
</protein>
<dbReference type="GO" id="GO:0032923">
    <property type="term" value="P:organic phosphonate biosynthetic process"/>
    <property type="evidence" value="ECO:0007669"/>
    <property type="project" value="InterPro"/>
</dbReference>
<dbReference type="EMBL" id="LWGR01000007">
    <property type="protein sequence ID" value="KZM72669.1"/>
    <property type="molecule type" value="Genomic_DNA"/>
</dbReference>
<reference evidence="6 7" key="1">
    <citation type="submission" date="2016-04" db="EMBL/GenBank/DDBJ databases">
        <authorList>
            <person name="Evans L.H."/>
            <person name="Alamgir A."/>
            <person name="Owens N."/>
            <person name="Weber N.D."/>
            <person name="Virtaneva K."/>
            <person name="Barbian K."/>
            <person name="Babar A."/>
            <person name="Rosenke K."/>
        </authorList>
    </citation>
    <scope>NUCLEOTIDE SEQUENCE [LARGE SCALE GENOMIC DNA]</scope>
    <source>
        <strain evidence="6 7">IFM 0406</strain>
    </source>
</reference>
<dbReference type="OrthoDB" id="9785953at2"/>
<dbReference type="InterPro" id="IPR029061">
    <property type="entry name" value="THDP-binding"/>
</dbReference>
<dbReference type="GO" id="GO:0033980">
    <property type="term" value="F:phosphonopyruvate decarboxylase activity"/>
    <property type="evidence" value="ECO:0007669"/>
    <property type="project" value="InterPro"/>
</dbReference>
<evidence type="ECO:0000256" key="3">
    <source>
        <dbReference type="ARBA" id="ARBA00023239"/>
    </source>
</evidence>
<dbReference type="InterPro" id="IPR051818">
    <property type="entry name" value="TPP_dependent_decarboxylase"/>
</dbReference>
<organism evidence="6 7">
    <name type="scientific">Nocardia terpenica</name>
    <dbReference type="NCBI Taxonomy" id="455432"/>
    <lineage>
        <taxon>Bacteria</taxon>
        <taxon>Bacillati</taxon>
        <taxon>Actinomycetota</taxon>
        <taxon>Actinomycetes</taxon>
        <taxon>Mycobacteriales</taxon>
        <taxon>Nocardiaceae</taxon>
        <taxon>Nocardia</taxon>
    </lineage>
</organism>
<dbReference type="InterPro" id="IPR011766">
    <property type="entry name" value="TPP_enzyme_TPP-bd"/>
</dbReference>
<dbReference type="RefSeq" id="WP_067588780.1">
    <property type="nucleotide sequence ID" value="NZ_JABMCZ010000005.1"/>
</dbReference>
<dbReference type="InterPro" id="IPR000399">
    <property type="entry name" value="TPP-bd_CS"/>
</dbReference>
<dbReference type="NCBIfam" id="TIGR03297">
    <property type="entry name" value="Ppyr-DeCO2ase"/>
    <property type="match status" value="1"/>
</dbReference>
<dbReference type="SUPFAM" id="SSF52518">
    <property type="entry name" value="Thiamin diphosphate-binding fold (THDP-binding)"/>
    <property type="match status" value="2"/>
</dbReference>
<dbReference type="InterPro" id="IPR017684">
    <property type="entry name" value="Phosphono-pyrv_decarboxylase"/>
</dbReference>
<evidence type="ECO:0008006" key="8">
    <source>
        <dbReference type="Google" id="ProtNLM"/>
    </source>
</evidence>
<evidence type="ECO:0000259" key="5">
    <source>
        <dbReference type="Pfam" id="PF02776"/>
    </source>
</evidence>
<sequence length="386" mass="39698">MITSAAFVDALDAMGIRLISGVPCSTFTGTIRLLAEHPRIRYAAAANEGGALAVAAGARLTGTPAAVLLQNSGFGNLINPLTSLVLPYRIPVLVVMSMRGWPEATAGEPQHVWMGRVPPIWLESLRVPHWLLTPQRSDLEPITDAAAAALRDGRTGFLLVAPGTLGGGTGDRSGSGERPTARADFAANGRGVGREQLVAALVRAAGDANLVSTTGYLSRALYNLGDRPRNFYMQGSMGHAAGLALGAALARPEQRFVVLDGDGAAYMHLGMLPTIGHFAPPNLCHIVYDNAVYESTGAQPVPATRTDLAAVAAASGYRAVFRISAAGELDSTLRDALAAEGPVLVHVTGGVAGSPGPRASTGLTVAEVAERFAANLGGSVGNGAGR</sequence>
<accession>A0A164LQS9</accession>
<dbReference type="AlphaFoldDB" id="A0A164LQS9"/>
<dbReference type="GO" id="GO:0000287">
    <property type="term" value="F:magnesium ion binding"/>
    <property type="evidence" value="ECO:0007669"/>
    <property type="project" value="InterPro"/>
</dbReference>
<dbReference type="Pfam" id="PF02775">
    <property type="entry name" value="TPP_enzyme_C"/>
    <property type="match status" value="1"/>
</dbReference>
<dbReference type="Gene3D" id="3.40.50.970">
    <property type="match status" value="2"/>
</dbReference>
<keyword evidence="3" id="KW-0456">Lyase</keyword>
<dbReference type="PANTHER" id="PTHR42818:SF1">
    <property type="entry name" value="SULFOPYRUVATE DECARBOXYLASE"/>
    <property type="match status" value="1"/>
</dbReference>
<dbReference type="CDD" id="cd07035">
    <property type="entry name" value="TPP_PYR_POX_like"/>
    <property type="match status" value="1"/>
</dbReference>
<evidence type="ECO:0000256" key="1">
    <source>
        <dbReference type="ARBA" id="ARBA00022793"/>
    </source>
</evidence>
<keyword evidence="1" id="KW-0210">Decarboxylase</keyword>
<keyword evidence="2" id="KW-0786">Thiamine pyrophosphate</keyword>
<name>A0A164LQS9_9NOCA</name>
<comment type="caution">
    <text evidence="6">The sequence shown here is derived from an EMBL/GenBank/DDBJ whole genome shotgun (WGS) entry which is preliminary data.</text>
</comment>
<dbReference type="STRING" id="455432.AWN90_28205"/>
<dbReference type="PANTHER" id="PTHR42818">
    <property type="entry name" value="SULFOPYRUVATE DECARBOXYLASE SUBUNIT ALPHA"/>
    <property type="match status" value="1"/>
</dbReference>
<dbReference type="Pfam" id="PF02776">
    <property type="entry name" value="TPP_enzyme_N"/>
    <property type="match status" value="1"/>
</dbReference>
<evidence type="ECO:0000259" key="4">
    <source>
        <dbReference type="Pfam" id="PF02775"/>
    </source>
</evidence>
<evidence type="ECO:0000313" key="7">
    <source>
        <dbReference type="Proteomes" id="UP000076512"/>
    </source>
</evidence>
<dbReference type="InterPro" id="IPR012001">
    <property type="entry name" value="Thiamin_PyroP_enz_TPP-bd_dom"/>
</dbReference>
<feature type="domain" description="Thiamine pyrophosphate enzyme N-terminal TPP-binding" evidence="5">
    <location>
        <begin position="3"/>
        <end position="99"/>
    </location>
</feature>
<proteinExistence type="predicted"/>
<evidence type="ECO:0000313" key="6">
    <source>
        <dbReference type="EMBL" id="KZM72669.1"/>
    </source>
</evidence>